<dbReference type="SUPFAM" id="SSF56235">
    <property type="entry name" value="N-terminal nucleophile aminohydrolases (Ntn hydrolases)"/>
    <property type="match status" value="1"/>
</dbReference>
<proteinExistence type="predicted"/>
<dbReference type="GO" id="GO:0016811">
    <property type="term" value="F:hydrolase activity, acting on carbon-nitrogen (but not peptide) bonds, in linear amides"/>
    <property type="evidence" value="ECO:0007669"/>
    <property type="project" value="UniProtKB-ARBA"/>
</dbReference>
<feature type="binding site" evidence="2">
    <location>
        <begin position="243"/>
        <end position="246"/>
    </location>
    <ligand>
        <name>substrate</name>
    </ligand>
</feature>
<reference evidence="4" key="1">
    <citation type="submission" date="2021-03" db="EMBL/GenBank/DDBJ databases">
        <authorList>
            <person name="Wang G."/>
        </authorList>
    </citation>
    <scope>NUCLEOTIDE SEQUENCE</scope>
    <source>
        <strain evidence="4">KCTC 12899</strain>
    </source>
</reference>
<dbReference type="Gene3D" id="3.60.20.30">
    <property type="entry name" value="(Glycosyl)asparaginase"/>
    <property type="match status" value="1"/>
</dbReference>
<dbReference type="PANTHER" id="PTHR10188">
    <property type="entry name" value="L-ASPARAGINASE"/>
    <property type="match status" value="1"/>
</dbReference>
<gene>
    <name evidence="4" type="ORF">J3U88_07985</name>
</gene>
<dbReference type="Proteomes" id="UP000664417">
    <property type="component" value="Unassembled WGS sequence"/>
</dbReference>
<evidence type="ECO:0000256" key="3">
    <source>
        <dbReference type="PIRSR" id="PIRSR600246-3"/>
    </source>
</evidence>
<dbReference type="Pfam" id="PF01112">
    <property type="entry name" value="Asparaginase_2"/>
    <property type="match status" value="1"/>
</dbReference>
<keyword evidence="5" id="KW-1185">Reference proteome</keyword>
<sequence length="327" mass="35043">MVAFLEGGHVDVVDLGEIGQVTLIHGGAGPEDPKDGATGEAVAALDRVIQGMGLPENPDQMVRGLKARDTALAPVERRALAAAMLLENEPCFNAGYGAALQEDGQARVSAAFMESRRRTFSAVMNVRDVRHPAYLAAYLQQERFPVLDTHGAENLAWRLGMARESLVVPHRFERWLALRDASLKGPHRADGKGTVGCVGFAAPGRLAAVTSTGGVGNETVGRVGDTPTVAGNFCTERTAVSCTGYGEHILNQGFAVQLATRCDDGGDLIAGMRRGLKEAEQRGFGLAAIALHWDQRGRVTWCAGSTESFFIWALHTPACRRLFSEYL</sequence>
<dbReference type="PANTHER" id="PTHR10188:SF6">
    <property type="entry name" value="N(4)-(BETA-N-ACETYLGLUCOSAMINYL)-L-ASPARAGINASE"/>
    <property type="match status" value="1"/>
</dbReference>
<feature type="site" description="Cleavage; by autolysis" evidence="3">
    <location>
        <begin position="193"/>
        <end position="194"/>
    </location>
</feature>
<evidence type="ECO:0000256" key="2">
    <source>
        <dbReference type="PIRSR" id="PIRSR600246-2"/>
    </source>
</evidence>
<dbReference type="InterPro" id="IPR000246">
    <property type="entry name" value="Peptidase_T2"/>
</dbReference>
<feature type="active site" description="Nucleophile" evidence="1">
    <location>
        <position position="194"/>
    </location>
</feature>
<dbReference type="RefSeq" id="WP_207858138.1">
    <property type="nucleotide sequence ID" value="NZ_JAFREP010000005.1"/>
</dbReference>
<evidence type="ECO:0000256" key="1">
    <source>
        <dbReference type="PIRSR" id="PIRSR600246-1"/>
    </source>
</evidence>
<accession>A0A8J7Q5L1</accession>
<feature type="binding site" evidence="2">
    <location>
        <begin position="222"/>
        <end position="225"/>
    </location>
    <ligand>
        <name>substrate</name>
    </ligand>
</feature>
<name>A0A8J7Q5L1_9BACT</name>
<dbReference type="InterPro" id="IPR029055">
    <property type="entry name" value="Ntn_hydrolases_N"/>
</dbReference>
<organism evidence="4 5">
    <name type="scientific">Acanthopleuribacter pedis</name>
    <dbReference type="NCBI Taxonomy" id="442870"/>
    <lineage>
        <taxon>Bacteria</taxon>
        <taxon>Pseudomonadati</taxon>
        <taxon>Acidobacteriota</taxon>
        <taxon>Holophagae</taxon>
        <taxon>Acanthopleuribacterales</taxon>
        <taxon>Acanthopleuribacteraceae</taxon>
        <taxon>Acanthopleuribacter</taxon>
    </lineage>
</organism>
<evidence type="ECO:0000313" key="4">
    <source>
        <dbReference type="EMBL" id="MBO1318391.1"/>
    </source>
</evidence>
<protein>
    <submittedName>
        <fullName evidence="4">Isoaspartyl peptidase/L-asparaginase</fullName>
    </submittedName>
</protein>
<evidence type="ECO:0000313" key="5">
    <source>
        <dbReference type="Proteomes" id="UP000664417"/>
    </source>
</evidence>
<dbReference type="AlphaFoldDB" id="A0A8J7Q5L1"/>
<dbReference type="EMBL" id="JAFREP010000005">
    <property type="protein sequence ID" value="MBO1318391.1"/>
    <property type="molecule type" value="Genomic_DNA"/>
</dbReference>
<comment type="caution">
    <text evidence="4">The sequence shown here is derived from an EMBL/GenBank/DDBJ whole genome shotgun (WGS) entry which is preliminary data.</text>
</comment>